<dbReference type="Proteomes" id="UP000318102">
    <property type="component" value="Unassembled WGS sequence"/>
</dbReference>
<accession>A0A559IDD6</accession>
<dbReference type="Gene3D" id="3.40.50.1440">
    <property type="entry name" value="Tubulin/FtsZ, GTPase domain"/>
    <property type="match status" value="1"/>
</dbReference>
<dbReference type="SUPFAM" id="SSF52490">
    <property type="entry name" value="Tubulin nucleotide-binding domain-like"/>
    <property type="match status" value="1"/>
</dbReference>
<evidence type="ECO:0000313" key="1">
    <source>
        <dbReference type="EMBL" id="TVX85636.1"/>
    </source>
</evidence>
<name>A0A559IDD6_9BACL</name>
<dbReference type="RefSeq" id="WP_144995201.1">
    <property type="nucleotide sequence ID" value="NZ_VNJK01000007.1"/>
</dbReference>
<evidence type="ECO:0000313" key="2">
    <source>
        <dbReference type="Proteomes" id="UP000318102"/>
    </source>
</evidence>
<organism evidence="1 2">
    <name type="scientific">Paenibacillus agilis</name>
    <dbReference type="NCBI Taxonomy" id="3020863"/>
    <lineage>
        <taxon>Bacteria</taxon>
        <taxon>Bacillati</taxon>
        <taxon>Bacillota</taxon>
        <taxon>Bacilli</taxon>
        <taxon>Bacillales</taxon>
        <taxon>Paenibacillaceae</taxon>
        <taxon>Paenibacillus</taxon>
    </lineage>
</organism>
<reference evidence="1 2" key="1">
    <citation type="submission" date="2019-07" db="EMBL/GenBank/DDBJ databases">
        <authorList>
            <person name="Kim J."/>
        </authorList>
    </citation>
    <scope>NUCLEOTIDE SEQUENCE [LARGE SCALE GENOMIC DNA]</scope>
    <source>
        <strain evidence="1 2">N4</strain>
    </source>
</reference>
<proteinExistence type="predicted"/>
<dbReference type="OrthoDB" id="2905805at2"/>
<dbReference type="EMBL" id="VNJK01000007">
    <property type="protein sequence ID" value="TVX85636.1"/>
    <property type="molecule type" value="Genomic_DNA"/>
</dbReference>
<protein>
    <recommendedName>
        <fullName evidence="3">Tubulin/FtsZ GTPase domain-containing protein</fullName>
    </recommendedName>
</protein>
<dbReference type="InterPro" id="IPR036525">
    <property type="entry name" value="Tubulin/FtsZ_GTPase_sf"/>
</dbReference>
<gene>
    <name evidence="1" type="ORF">FPZ44_25120</name>
</gene>
<sequence length="168" mass="18266">MVQLIDGVWTLEGFVEQKNAELGLLTGYIGIGQVGSKMVDAIAGKMNKAGNTMNPIMIINSNDRDMTSLENVPKMFQFVLEGYEKGIDKQSIIANGAHIFNAISENIAHCNKIYVVCSLGGGTGMGTHNVLIDAITDCMGIPFTKSKLHVDVRVSMLEEAIFIITLMR</sequence>
<keyword evidence="2" id="KW-1185">Reference proteome</keyword>
<comment type="caution">
    <text evidence="1">The sequence shown here is derived from an EMBL/GenBank/DDBJ whole genome shotgun (WGS) entry which is preliminary data.</text>
</comment>
<dbReference type="AlphaFoldDB" id="A0A559IDD6"/>
<evidence type="ECO:0008006" key="3">
    <source>
        <dbReference type="Google" id="ProtNLM"/>
    </source>
</evidence>